<feature type="region of interest" description="Disordered" evidence="9">
    <location>
        <begin position="554"/>
        <end position="577"/>
    </location>
</feature>
<dbReference type="PANTHER" id="PTHR22937:SF190">
    <property type="entry name" value="RING-TYPE E3 UBIQUITIN TRANSFERASE"/>
    <property type="match status" value="1"/>
</dbReference>
<evidence type="ECO:0000256" key="5">
    <source>
        <dbReference type="ARBA" id="ARBA00022771"/>
    </source>
</evidence>
<feature type="compositionally biased region" description="Pro residues" evidence="9">
    <location>
        <begin position="558"/>
        <end position="571"/>
    </location>
</feature>
<dbReference type="SMART" id="SM00184">
    <property type="entry name" value="RING"/>
    <property type="match status" value="1"/>
</dbReference>
<evidence type="ECO:0000256" key="9">
    <source>
        <dbReference type="SAM" id="MobiDB-lite"/>
    </source>
</evidence>
<evidence type="ECO:0000256" key="8">
    <source>
        <dbReference type="PROSITE-ProRule" id="PRU00175"/>
    </source>
</evidence>
<keyword evidence="6" id="KW-0833">Ubl conjugation pathway</keyword>
<dbReference type="GO" id="GO:0061630">
    <property type="term" value="F:ubiquitin protein ligase activity"/>
    <property type="evidence" value="ECO:0007669"/>
    <property type="project" value="UniProtKB-EC"/>
</dbReference>
<feature type="compositionally biased region" description="Polar residues" evidence="9">
    <location>
        <begin position="116"/>
        <end position="129"/>
    </location>
</feature>
<name>A0A445C080_ARAHY</name>
<organism evidence="11 12">
    <name type="scientific">Arachis hypogaea</name>
    <name type="common">Peanut</name>
    <dbReference type="NCBI Taxonomy" id="3818"/>
    <lineage>
        <taxon>Eukaryota</taxon>
        <taxon>Viridiplantae</taxon>
        <taxon>Streptophyta</taxon>
        <taxon>Embryophyta</taxon>
        <taxon>Tracheophyta</taxon>
        <taxon>Spermatophyta</taxon>
        <taxon>Magnoliopsida</taxon>
        <taxon>eudicotyledons</taxon>
        <taxon>Gunneridae</taxon>
        <taxon>Pentapetalae</taxon>
        <taxon>rosids</taxon>
        <taxon>fabids</taxon>
        <taxon>Fabales</taxon>
        <taxon>Fabaceae</taxon>
        <taxon>Papilionoideae</taxon>
        <taxon>50 kb inversion clade</taxon>
        <taxon>dalbergioids sensu lato</taxon>
        <taxon>Dalbergieae</taxon>
        <taxon>Pterocarpus clade</taxon>
        <taxon>Arachis</taxon>
    </lineage>
</organism>
<evidence type="ECO:0000259" key="10">
    <source>
        <dbReference type="PROSITE" id="PS50089"/>
    </source>
</evidence>
<feature type="compositionally biased region" description="Polar residues" evidence="9">
    <location>
        <begin position="60"/>
        <end position="72"/>
    </location>
</feature>
<keyword evidence="4" id="KW-0479">Metal-binding</keyword>
<dbReference type="FunFam" id="3.30.40.10:FF:000504">
    <property type="entry name" value="E3 ubiquitin-protein ligase arkadia"/>
    <property type="match status" value="1"/>
</dbReference>
<feature type="region of interest" description="Disordered" evidence="9">
    <location>
        <begin position="169"/>
        <end position="206"/>
    </location>
</feature>
<evidence type="ECO:0000256" key="6">
    <source>
        <dbReference type="ARBA" id="ARBA00022786"/>
    </source>
</evidence>
<keyword evidence="7" id="KW-0862">Zinc</keyword>
<feature type="compositionally biased region" description="Polar residues" evidence="9">
    <location>
        <begin position="248"/>
        <end position="266"/>
    </location>
</feature>
<evidence type="ECO:0000256" key="4">
    <source>
        <dbReference type="ARBA" id="ARBA00022723"/>
    </source>
</evidence>
<evidence type="ECO:0000256" key="7">
    <source>
        <dbReference type="ARBA" id="ARBA00022833"/>
    </source>
</evidence>
<dbReference type="InterPro" id="IPR045191">
    <property type="entry name" value="MBR1/2-like"/>
</dbReference>
<proteinExistence type="predicted"/>
<sequence length="577" mass="63137">MQNNMLQILKGLKKLMDDYSGKRAIDGVVVPKKGMGHLFRDSANTRDRNGQVCSRLGCSSKVNSPKGSQIGSSEKGKSLRTSFRTTSSGKEAIGSSSRTFTGNNNSGKSLIKPRKTLSSQLEADSSETSSVHDETEVSNLAPPPENFRRVLQAEVENVGSSSVVQMEVGSSSVASSNTGSRRNFHPKPVLRGQETKSSGAATRAGTSRYGLRNLRCNSISDVVPAGFQPPDSANNRRKDTVKKRNCEGESSSTARGKKINGSSLEGRNSGPRNGISISDSRRPRNMPSNNRDRPDSNVMSVRTRRPTNGNARGRLSNQSNANPVASNEPVVMIPTLPHSGDHNAPGVLHLPSPEAPLRCPVSYNRPGSSSDELYGIMPMSPTEYGITHSLINRDNFRRRYNMDGIAEVLLALERIEQDVELTHEQILLLESNLLLTGLNFYDQHRDMRLDIDNMSYEELLALEERMGSVSTALTEEALSECLKRSFFKSLPSDDVTETLNGNKNKDDTKCSICQEEYVVGDEVGNLQCQHMYHVVCIQQWLRLKNWCPICKASVAKPSTPPSPPPSPPPSSSSPSSY</sequence>
<keyword evidence="5 8" id="KW-0863">Zinc-finger</keyword>
<feature type="compositionally biased region" description="Low complexity" evidence="9">
    <location>
        <begin position="169"/>
        <end position="180"/>
    </location>
</feature>
<dbReference type="InterPro" id="IPR013083">
    <property type="entry name" value="Znf_RING/FYVE/PHD"/>
</dbReference>
<evidence type="ECO:0000256" key="3">
    <source>
        <dbReference type="ARBA" id="ARBA00022679"/>
    </source>
</evidence>
<dbReference type="Pfam" id="PF13639">
    <property type="entry name" value="zf-RING_2"/>
    <property type="match status" value="1"/>
</dbReference>
<dbReference type="EMBL" id="SDMP01000008">
    <property type="protein sequence ID" value="RYR44414.1"/>
    <property type="molecule type" value="Genomic_DNA"/>
</dbReference>
<gene>
    <name evidence="11" type="ORF">Ahy_A08g040746</name>
</gene>
<dbReference type="AlphaFoldDB" id="A0A445C080"/>
<feature type="compositionally biased region" description="Polar residues" evidence="9">
    <location>
        <begin position="306"/>
        <end position="325"/>
    </location>
</feature>
<dbReference type="InterPro" id="IPR001841">
    <property type="entry name" value="Znf_RING"/>
</dbReference>
<protein>
    <recommendedName>
        <fullName evidence="2">RING-type E3 ubiquitin transferase</fullName>
        <ecNumber evidence="2">2.3.2.27</ecNumber>
    </recommendedName>
</protein>
<dbReference type="SUPFAM" id="SSF57850">
    <property type="entry name" value="RING/U-box"/>
    <property type="match status" value="1"/>
</dbReference>
<dbReference type="Proteomes" id="UP000289738">
    <property type="component" value="Chromosome A08"/>
</dbReference>
<dbReference type="PROSITE" id="PS50089">
    <property type="entry name" value="ZF_RING_2"/>
    <property type="match status" value="1"/>
</dbReference>
<accession>A0A445C080</accession>
<feature type="region of interest" description="Disordered" evidence="9">
    <location>
        <begin position="56"/>
        <end position="145"/>
    </location>
</feature>
<evidence type="ECO:0000256" key="2">
    <source>
        <dbReference type="ARBA" id="ARBA00012483"/>
    </source>
</evidence>
<feature type="region of interest" description="Disordered" evidence="9">
    <location>
        <begin position="222"/>
        <end position="327"/>
    </location>
</feature>
<keyword evidence="12" id="KW-1185">Reference proteome</keyword>
<reference evidence="11 12" key="1">
    <citation type="submission" date="2019-01" db="EMBL/GenBank/DDBJ databases">
        <title>Sequencing of cultivated peanut Arachis hypogaea provides insights into genome evolution and oil improvement.</title>
        <authorList>
            <person name="Chen X."/>
        </authorList>
    </citation>
    <scope>NUCLEOTIDE SEQUENCE [LARGE SCALE GENOMIC DNA]</scope>
    <source>
        <strain evidence="12">cv. Fuhuasheng</strain>
        <tissue evidence="11">Leaves</tissue>
    </source>
</reference>
<comment type="caution">
    <text evidence="11">The sequence shown here is derived from an EMBL/GenBank/DDBJ whole genome shotgun (WGS) entry which is preliminary data.</text>
</comment>
<evidence type="ECO:0000256" key="1">
    <source>
        <dbReference type="ARBA" id="ARBA00000900"/>
    </source>
</evidence>
<comment type="catalytic activity">
    <reaction evidence="1">
        <text>S-ubiquitinyl-[E2 ubiquitin-conjugating enzyme]-L-cysteine + [acceptor protein]-L-lysine = [E2 ubiquitin-conjugating enzyme]-L-cysteine + N(6)-ubiquitinyl-[acceptor protein]-L-lysine.</text>
        <dbReference type="EC" id="2.3.2.27"/>
    </reaction>
</comment>
<feature type="compositionally biased region" description="Polar residues" evidence="9">
    <location>
        <begin position="79"/>
        <end position="108"/>
    </location>
</feature>
<feature type="domain" description="RING-type" evidence="10">
    <location>
        <begin position="510"/>
        <end position="551"/>
    </location>
</feature>
<keyword evidence="3" id="KW-0808">Transferase</keyword>
<dbReference type="PANTHER" id="PTHR22937">
    <property type="entry name" value="E3 UBIQUITIN-PROTEIN LIGASE RNF165"/>
    <property type="match status" value="1"/>
</dbReference>
<dbReference type="Gene3D" id="3.30.40.10">
    <property type="entry name" value="Zinc/RING finger domain, C3HC4 (zinc finger)"/>
    <property type="match status" value="1"/>
</dbReference>
<dbReference type="STRING" id="3818.A0A445C080"/>
<evidence type="ECO:0000313" key="12">
    <source>
        <dbReference type="Proteomes" id="UP000289738"/>
    </source>
</evidence>
<dbReference type="EC" id="2.3.2.27" evidence="2"/>
<dbReference type="GO" id="GO:0008270">
    <property type="term" value="F:zinc ion binding"/>
    <property type="evidence" value="ECO:0007669"/>
    <property type="project" value="UniProtKB-KW"/>
</dbReference>
<evidence type="ECO:0000313" key="11">
    <source>
        <dbReference type="EMBL" id="RYR44414.1"/>
    </source>
</evidence>
<feature type="compositionally biased region" description="Basic and acidic residues" evidence="9">
    <location>
        <begin position="234"/>
        <end position="247"/>
    </location>
</feature>